<dbReference type="OrthoDB" id="287197at2759"/>
<dbReference type="AlphaFoldDB" id="A0A8S1MAP3"/>
<evidence type="ECO:0000313" key="2">
    <source>
        <dbReference type="Proteomes" id="UP000692954"/>
    </source>
</evidence>
<accession>A0A8S1MAP3</accession>
<keyword evidence="2" id="KW-1185">Reference proteome</keyword>
<evidence type="ECO:0000313" key="1">
    <source>
        <dbReference type="EMBL" id="CAD8075802.1"/>
    </source>
</evidence>
<name>A0A8S1MAP3_9CILI</name>
<sequence>MRRYERQNERQKEIKLSENQKFLSFSLEAPSKQLKFMPNTYPGLPSYYQTPYEDYLRFYKQKDETIEIQDLINQNEEKHEMNTFLQSFRLKNGAKKGMGPGISRQMFSGLSIIRPGNISSNQDMINGTLRSMNGGELSSIAQEVPQNQSLIRVEENILNIFNMREEVDKIYKKLIN</sequence>
<protein>
    <submittedName>
        <fullName evidence="1">Uncharacterized protein</fullName>
    </submittedName>
</protein>
<organism evidence="1 2">
    <name type="scientific">Paramecium sonneborni</name>
    <dbReference type="NCBI Taxonomy" id="65129"/>
    <lineage>
        <taxon>Eukaryota</taxon>
        <taxon>Sar</taxon>
        <taxon>Alveolata</taxon>
        <taxon>Ciliophora</taxon>
        <taxon>Intramacronucleata</taxon>
        <taxon>Oligohymenophorea</taxon>
        <taxon>Peniculida</taxon>
        <taxon>Parameciidae</taxon>
        <taxon>Paramecium</taxon>
    </lineage>
</organism>
<gene>
    <name evidence="1" type="ORF">PSON_ATCC_30995.1.T0340026</name>
</gene>
<proteinExistence type="predicted"/>
<dbReference type="Proteomes" id="UP000692954">
    <property type="component" value="Unassembled WGS sequence"/>
</dbReference>
<comment type="caution">
    <text evidence="1">The sequence shown here is derived from an EMBL/GenBank/DDBJ whole genome shotgun (WGS) entry which is preliminary data.</text>
</comment>
<reference evidence="1" key="1">
    <citation type="submission" date="2021-01" db="EMBL/GenBank/DDBJ databases">
        <authorList>
            <consortium name="Genoscope - CEA"/>
            <person name="William W."/>
        </authorList>
    </citation>
    <scope>NUCLEOTIDE SEQUENCE</scope>
</reference>
<dbReference type="EMBL" id="CAJJDN010000034">
    <property type="protein sequence ID" value="CAD8075802.1"/>
    <property type="molecule type" value="Genomic_DNA"/>
</dbReference>